<dbReference type="PROSITE" id="PS50825">
    <property type="entry name" value="HYR"/>
    <property type="match status" value="2"/>
</dbReference>
<feature type="domain" description="HYR" evidence="6">
    <location>
        <begin position="535"/>
        <end position="614"/>
    </location>
</feature>
<proteinExistence type="predicted"/>
<reference evidence="8 9" key="1">
    <citation type="submission" date="2023-09" db="EMBL/GenBank/DDBJ databases">
        <authorList>
            <person name="Rey-Velasco X."/>
        </authorList>
    </citation>
    <scope>NUCLEOTIDE SEQUENCE [LARGE SCALE GENOMIC DNA]</scope>
    <source>
        <strain evidence="8 9">P050</strain>
    </source>
</reference>
<feature type="compositionally biased region" description="Polar residues" evidence="4">
    <location>
        <begin position="2372"/>
        <end position="2392"/>
    </location>
</feature>
<keyword evidence="5" id="KW-0472">Membrane</keyword>
<dbReference type="Proteomes" id="UP001252186">
    <property type="component" value="Unassembled WGS sequence"/>
</dbReference>
<keyword evidence="2" id="KW-0677">Repeat</keyword>
<dbReference type="Gene3D" id="2.60.120.200">
    <property type="match status" value="1"/>
</dbReference>
<evidence type="ECO:0000256" key="4">
    <source>
        <dbReference type="SAM" id="MobiDB-lite"/>
    </source>
</evidence>
<dbReference type="InterPro" id="IPR003599">
    <property type="entry name" value="Ig_sub"/>
</dbReference>
<dbReference type="SMART" id="SM00560">
    <property type="entry name" value="LamGL"/>
    <property type="match status" value="1"/>
</dbReference>
<dbReference type="PANTHER" id="PTHR24273:SF32">
    <property type="entry name" value="HYALIN"/>
    <property type="match status" value="1"/>
</dbReference>
<evidence type="ECO:0000256" key="2">
    <source>
        <dbReference type="ARBA" id="ARBA00022737"/>
    </source>
</evidence>
<dbReference type="EMBL" id="JAVRHV010000005">
    <property type="protein sequence ID" value="MDT0553603.1"/>
    <property type="molecule type" value="Genomic_DNA"/>
</dbReference>
<dbReference type="InterPro" id="IPR044023">
    <property type="entry name" value="Ig_7"/>
</dbReference>
<accession>A0ABU2Y960</accession>
<dbReference type="InterPro" id="IPR006558">
    <property type="entry name" value="LamG-like"/>
</dbReference>
<gene>
    <name evidence="8" type="ORF">RM519_10135</name>
</gene>
<dbReference type="InterPro" id="IPR013783">
    <property type="entry name" value="Ig-like_fold"/>
</dbReference>
<dbReference type="InterPro" id="IPR013320">
    <property type="entry name" value="ConA-like_dom_sf"/>
</dbReference>
<dbReference type="Gene3D" id="2.60.40.10">
    <property type="entry name" value="Immunoglobulins"/>
    <property type="match status" value="2"/>
</dbReference>
<dbReference type="Pfam" id="PF19081">
    <property type="entry name" value="Ig_7"/>
    <property type="match status" value="1"/>
</dbReference>
<feature type="domain" description="Ig-like" evidence="7">
    <location>
        <begin position="1562"/>
        <end position="1631"/>
    </location>
</feature>
<feature type="region of interest" description="Disordered" evidence="4">
    <location>
        <begin position="2372"/>
        <end position="2396"/>
    </location>
</feature>
<dbReference type="SMART" id="SM00409">
    <property type="entry name" value="IG"/>
    <property type="match status" value="3"/>
</dbReference>
<feature type="domain" description="HYR" evidence="6">
    <location>
        <begin position="377"/>
        <end position="458"/>
    </location>
</feature>
<dbReference type="InterPro" id="IPR003410">
    <property type="entry name" value="HYR_dom"/>
</dbReference>
<keyword evidence="5" id="KW-0812">Transmembrane</keyword>
<dbReference type="Pfam" id="PF02494">
    <property type="entry name" value="HYR"/>
    <property type="match status" value="3"/>
</dbReference>
<keyword evidence="1" id="KW-0732">Signal</keyword>
<dbReference type="RefSeq" id="WP_311593691.1">
    <property type="nucleotide sequence ID" value="NZ_JAVRHV010000005.1"/>
</dbReference>
<dbReference type="Pfam" id="PF13385">
    <property type="entry name" value="Laminin_G_3"/>
    <property type="match status" value="1"/>
</dbReference>
<organism evidence="8 9">
    <name type="scientific">Urechidicola vernalis</name>
    <dbReference type="NCBI Taxonomy" id="3075600"/>
    <lineage>
        <taxon>Bacteria</taxon>
        <taxon>Pseudomonadati</taxon>
        <taxon>Bacteroidota</taxon>
        <taxon>Flavobacteriia</taxon>
        <taxon>Flavobacteriales</taxon>
        <taxon>Flavobacteriaceae</taxon>
        <taxon>Urechidicola</taxon>
    </lineage>
</organism>
<evidence type="ECO:0000256" key="5">
    <source>
        <dbReference type="SAM" id="Phobius"/>
    </source>
</evidence>
<keyword evidence="9" id="KW-1185">Reference proteome</keyword>
<dbReference type="InterPro" id="IPR007110">
    <property type="entry name" value="Ig-like_dom"/>
</dbReference>
<keyword evidence="5" id="KW-1133">Transmembrane helix</keyword>
<dbReference type="NCBIfam" id="TIGR04183">
    <property type="entry name" value="Por_Secre_tail"/>
    <property type="match status" value="1"/>
</dbReference>
<comment type="caution">
    <text evidence="8">The sequence shown here is derived from an EMBL/GenBank/DDBJ whole genome shotgun (WGS) entry which is preliminary data.</text>
</comment>
<evidence type="ECO:0000256" key="3">
    <source>
        <dbReference type="ARBA" id="ARBA00023157"/>
    </source>
</evidence>
<dbReference type="InterPro" id="IPR036179">
    <property type="entry name" value="Ig-like_dom_sf"/>
</dbReference>
<dbReference type="SUPFAM" id="SSF49899">
    <property type="entry name" value="Concanavalin A-like lectins/glucanases"/>
    <property type="match status" value="1"/>
</dbReference>
<evidence type="ECO:0000313" key="8">
    <source>
        <dbReference type="EMBL" id="MDT0553603.1"/>
    </source>
</evidence>
<evidence type="ECO:0000259" key="6">
    <source>
        <dbReference type="PROSITE" id="PS50825"/>
    </source>
</evidence>
<feature type="transmembrane region" description="Helical" evidence="5">
    <location>
        <begin position="12"/>
        <end position="31"/>
    </location>
</feature>
<name>A0ABU2Y960_9FLAO</name>
<evidence type="ECO:0000313" key="9">
    <source>
        <dbReference type="Proteomes" id="UP001252186"/>
    </source>
</evidence>
<dbReference type="PROSITE" id="PS50835">
    <property type="entry name" value="IG_LIKE"/>
    <property type="match status" value="1"/>
</dbReference>
<protein>
    <submittedName>
        <fullName evidence="8">HYR domain-containing protein</fullName>
    </submittedName>
</protein>
<keyword evidence="3" id="KW-1015">Disulfide bond</keyword>
<sequence>MPQNTRTNRYHISFIVSVFMLLTVNLIAQTADCIPDNTLDIYLDASGNASITVANINAGASMGSTISLDKYNFTCTDIGQVTVTLSADNGGTPVSCSTIVNVIDNIPPTIGGSGNVIENTSVDGFGDCTSEILVSNVFFSDACSIPTLSWATTGATILSGMNQVGRQIYNVGTTTITYTVIDASLNSNTYDIIVTVIDDENPTISCIGDQTRNTVTEECYYTVVGTEFDPTVANDNCGGAVVINDFNNSNTLAGAQIPDGTTIVWSINDGTFSETCSFDVSVIDNEAPTVVASSDRSGNSSDDGPGNCTLELLIGNAIPSDNCSGTNLTWAMSGATTGSGSGQVGRQFYNVGTTIITYTVTDDEGLTGTDFLSITITDDENPVLSSCPPDISQGTDSSICGAIVAWTPPTAADNCGVTVSSTHNPGDTFPVGTTTVTYTATDGEGLIDSCSFDVVITDVENPIIVCPSDIIVNADSFCEATTVNLGTPTTSDNCGVASVTNNAPSTFPLGTVQVTWTVTDTAGLIATCIQNVTVVDATPPTITCPSNVTVSADLGLCTASGVSLATPTYSDNCSVGISNDAPATFPLGDTTVIWTATDGAGLTTTCVQTVTVEDNEAPVAVCKDLTLQLAPGTGTLTVLGSQVDNGSTDNCSTNFSLSQSSFTCADIGDNVVTFTVTDDAGNTDTCSAIITITDAAENASVSIAAADTTVCQGIPTTFTATPTNGGTTPMYQWQINGSEVGAPTTSSTFVTSTLNQNDIVTVSMTSDLSVCATSQLSNSIQMTVNSLLPVSFSIVGNTIICEGELTTFLPGTITNGGSNPSYQWYLNGTPTVTTINYTTSGLSNGDVVTLEVSSDANCANPVPASESITITVNPLPTVTALIDGSSSNVTICSGDTVTLTGSGASSYTWDNGVSDGDVVSPSTTMTYTVTGTDGSSCENSDTITVTVTPDATIGLISAAGTESQNVCSGSAMTPITYQLTNATGANVIGTLPSGVLPSFDPGTGIFTISGNPTTTETTTGDFYSFSIEAIGCNPASIDAFIGVYGAAPAAPTSHDGPYNICVGAFTNNATVNFSIPVDPNVVAYNWGMPNGSFNITDGDNTDEVTVNITQTYDWGRAFQPQTYVITVSTINPCGTSSDYTFEIELQYLDVLDITAGEDIYVCEDTSSIDMAGGTDGPLGSGLDYDEWDWFDATGTDDNFDHDATYQECVRVCTRYWPWGWCRTYTETCTDETHPELDSNYNLPTSNSGDIHTIILEGGNGTCDTVTDEINIYVIEKPSALLGVDITICENNTTEITITGTEFTDITYSYNSGSETGTITLDATGNATFTTVALMASTTFSLTSANYNNSRFPSGTRNETCTEALTESLDITVEEAPTVDAGVNQTICSSDTATMAGTIGGSNPSGTWSTNGFGSFNNDTPLAIYTPHALDVFFSPITLTYTNTPTGECSPVSDTMQLTISEEVTITTQPQNRTVCAGNTTTFSVGATGDGLTYQWYRNASLISGATSNSYTASSLAIGDDGDNYYVIVGGSGICSNVQSNTVSISVNEIGISSQPTNVAECEGNNVSFSVVTTGTVSTYQWYRNGVVISGANSTTLNISNIDSSDAGNYYVVMTGPYCSNVTSATASLAVTSIPTVNLSYNTSVFCNSNSSVSPSLIGTDAYIGGSYSYTGSGTLDLNTSTGVIDPSGSTAGTYIVLYDTPTGVCATVQAQTTVTINEFNSAAEAGTSQSTGACNNTTVTLSADPLSVAGASGVWTVISGQLASSYVFSDVNSPVSTFTGQSGESYTLQWSITSASPCSGSSDTTQVTFANCGSFIDFDGTDDYISFGDNYDRSGNFSIEAWVKSESNSGTKTILSKRDASDFTDGYDLRIQGNNFSFRYNGSGLITSSRAMTTDRWYHVAISFDGSTYRMYQDGILVNSTSGTLPSSNSDEFLIGAMDRSVNVPTNYFNGWLDEVRLWSVVLTQDQIREMMNQEIENSAGNVQGATIPKDVSGLSWASLDGYYQMNQSTDLASGYLASKSASGFSGNLINITSSQSESAPLPYNSTTSGDWTNSNTWLNGNVQITPNNTINGTEVIWNIVETNHNVSSGDKDITLLGLFVNDDKLSIENSDAVSGGQSVRVTSYLSIDGNGVLDLVGESQLLQDEDSWINEAGTGYLERDQQGTANSFAYNYWSSPVSLSSGAGNNLPFTLNDVLFDGRDPDNPRPIKYGDRYDYYFADGGSTSSEQLKLATSWIYKYAYSNRVGAYANWEFVGNIGTLNVTEGFSMKGASGAISLDLGVASQNLVYRGKPNNIPNGETEMLAVDFATSGIDGQYVSLIGNPFPSAIDANEFLADNSASTDGTLLFWEHWSDNTHIVRSYQGGYAVYNSSGGNQATSQVPHPNNPTITPGSSPRRVPQRYIPIGQGFMVKSSALGGRVVFKNSQRIFYKETGSSSNYIKPGGGKERNIDIETDDGVMRIRLGIDTPQGIHRPLLIAFLEGATDAHDHLFDAEAPEQNRSDAFMLLEDEKFIIQGFGEFKKEREIPIILDIAEEDEAYPFKFMIDGLENFPDEIEIYVKDFGNNGETYNIRNSSSFDIKLKAGEYKERFALVFRSRKESVESVEEIEDAFKVYTNKEYKEIRVVKTRDVDFNNITLFNSIGQQIAYWNTNLNKLKLNLPVHHLSTGVYILTIDTPKGSISKKLLLE</sequence>
<dbReference type="InterPro" id="IPR026444">
    <property type="entry name" value="Secre_tail"/>
</dbReference>
<dbReference type="SUPFAM" id="SSF48726">
    <property type="entry name" value="Immunoglobulin"/>
    <property type="match status" value="1"/>
</dbReference>
<dbReference type="PANTHER" id="PTHR24273">
    <property type="entry name" value="FI04643P-RELATED"/>
    <property type="match status" value="1"/>
</dbReference>
<evidence type="ECO:0000259" key="7">
    <source>
        <dbReference type="PROSITE" id="PS50835"/>
    </source>
</evidence>
<evidence type="ECO:0000256" key="1">
    <source>
        <dbReference type="ARBA" id="ARBA00022729"/>
    </source>
</evidence>